<comment type="caution">
    <text evidence="2">The sequence shown here is derived from an EMBL/GenBank/DDBJ whole genome shotgun (WGS) entry which is preliminary data.</text>
</comment>
<evidence type="ECO:0000313" key="3">
    <source>
        <dbReference type="Proteomes" id="UP000054776"/>
    </source>
</evidence>
<dbReference type="EMBL" id="JYDH01006619">
    <property type="protein sequence ID" value="KRY02088.1"/>
    <property type="molecule type" value="Genomic_DNA"/>
</dbReference>
<organism evidence="2 3">
    <name type="scientific">Trichinella spiralis</name>
    <name type="common">Trichina worm</name>
    <dbReference type="NCBI Taxonomy" id="6334"/>
    <lineage>
        <taxon>Eukaryota</taxon>
        <taxon>Metazoa</taxon>
        <taxon>Ecdysozoa</taxon>
        <taxon>Nematoda</taxon>
        <taxon>Enoplea</taxon>
        <taxon>Dorylaimia</taxon>
        <taxon>Trichinellida</taxon>
        <taxon>Trichinellidae</taxon>
        <taxon>Trichinella</taxon>
    </lineage>
</organism>
<protein>
    <submittedName>
        <fullName evidence="2">Uncharacterized protein</fullName>
    </submittedName>
</protein>
<sequence length="33" mass="3615">MGTATSAERSKQAKKKNTSIEDASFVEENVTKK</sequence>
<evidence type="ECO:0000313" key="2">
    <source>
        <dbReference type="EMBL" id="KRY02088.1"/>
    </source>
</evidence>
<keyword evidence="3" id="KW-1185">Reference proteome</keyword>
<dbReference type="AlphaFoldDB" id="A0A0V0YPN8"/>
<dbReference type="Proteomes" id="UP000054776">
    <property type="component" value="Unassembled WGS sequence"/>
</dbReference>
<accession>A0A0V0YPN8</accession>
<reference evidence="2 3" key="1">
    <citation type="submission" date="2015-01" db="EMBL/GenBank/DDBJ databases">
        <title>Evolution of Trichinella species and genotypes.</title>
        <authorList>
            <person name="Korhonen P.K."/>
            <person name="Edoardo P."/>
            <person name="Giuseppe L.R."/>
            <person name="Gasser R.B."/>
        </authorList>
    </citation>
    <scope>NUCLEOTIDE SEQUENCE [LARGE SCALE GENOMIC DNA]</scope>
    <source>
        <strain evidence="2">ISS3</strain>
    </source>
</reference>
<name>A0A0V0YPN8_TRISP</name>
<proteinExistence type="predicted"/>
<gene>
    <name evidence="2" type="ORF">T01_242</name>
</gene>
<dbReference type="InParanoid" id="A0A0V0YPN8"/>
<feature type="region of interest" description="Disordered" evidence="1">
    <location>
        <begin position="1"/>
        <end position="33"/>
    </location>
</feature>
<feature type="non-terminal residue" evidence="2">
    <location>
        <position position="33"/>
    </location>
</feature>
<dbReference type="OrthoDB" id="10057959at2759"/>
<evidence type="ECO:0000256" key="1">
    <source>
        <dbReference type="SAM" id="MobiDB-lite"/>
    </source>
</evidence>